<dbReference type="Proteomes" id="UP001243717">
    <property type="component" value="Unassembled WGS sequence"/>
</dbReference>
<evidence type="ECO:0000256" key="2">
    <source>
        <dbReference type="ARBA" id="ARBA00023015"/>
    </source>
</evidence>
<dbReference type="InterPro" id="IPR010982">
    <property type="entry name" value="Lambda_DNA-bd_dom_sf"/>
</dbReference>
<dbReference type="SUPFAM" id="SSF47413">
    <property type="entry name" value="lambda repressor-like DNA-binding domains"/>
    <property type="match status" value="1"/>
</dbReference>
<dbReference type="PANTHER" id="PTHR30146:SF148">
    <property type="entry name" value="HTH-TYPE TRANSCRIPTIONAL REPRESSOR PURR-RELATED"/>
    <property type="match status" value="1"/>
</dbReference>
<keyword evidence="7" id="KW-1185">Reference proteome</keyword>
<dbReference type="GO" id="GO:0003677">
    <property type="term" value="F:DNA binding"/>
    <property type="evidence" value="ECO:0007669"/>
    <property type="project" value="UniProtKB-KW"/>
</dbReference>
<gene>
    <name evidence="6" type="ORF">QEH59_00985</name>
</gene>
<dbReference type="SMART" id="SM00354">
    <property type="entry name" value="HTH_LACI"/>
    <property type="match status" value="1"/>
</dbReference>
<protein>
    <submittedName>
        <fullName evidence="6">LacI family DNA-binding transcriptional regulator</fullName>
    </submittedName>
</protein>
<reference evidence="6 7" key="1">
    <citation type="submission" date="2023-04" db="EMBL/GenBank/DDBJ databases">
        <title>A novel bacteria isolated from coastal sediment.</title>
        <authorList>
            <person name="Liu X.-J."/>
            <person name="Du Z.-J."/>
        </authorList>
    </citation>
    <scope>NUCLEOTIDE SEQUENCE [LARGE SCALE GENOMIC DNA]</scope>
    <source>
        <strain evidence="6 7">SDUM461004</strain>
    </source>
</reference>
<comment type="caution">
    <text evidence="6">The sequence shown here is derived from an EMBL/GenBank/DDBJ whole genome shotgun (WGS) entry which is preliminary data.</text>
</comment>
<dbReference type="SUPFAM" id="SSF53822">
    <property type="entry name" value="Periplasmic binding protein-like I"/>
    <property type="match status" value="1"/>
</dbReference>
<keyword evidence="4" id="KW-0804">Transcription</keyword>
<proteinExistence type="predicted"/>
<evidence type="ECO:0000256" key="4">
    <source>
        <dbReference type="ARBA" id="ARBA00023163"/>
    </source>
</evidence>
<sequence length="341" mass="38200">MASYITIKDIAREAGMHYSTVSLALREDPRLSEATRSRIRKIANEMGYVPSAAMKALCAYREQNRTRPIQSALAYLTDMPRSDPFNAMVMRRARMKAQQLGYELNEYNLSDAGSSLKHFKSVWWNRGIKGVLVGPFAESGADLGDEWSQFIVIEYGYSVSQPNFTRAVLDHYHNMLTHLDILRKRGYRRIGLVLSQALSNRTHGILHSAYLYEQVASGSAKIELHSKDFLDATSIRQWIDRNQLDAVIAHEREHALILESGLKIPEEVGFSIIGWKGYSPKTPDEISGFDTKPEILAESAVSFLVAQMHEHVYGVPKTPKSLMVAGEYHEGGTILPAVAAS</sequence>
<organism evidence="6 7">
    <name type="scientific">Thalassobacterium sedimentorum</name>
    <dbReference type="NCBI Taxonomy" id="3041258"/>
    <lineage>
        <taxon>Bacteria</taxon>
        <taxon>Pseudomonadati</taxon>
        <taxon>Verrucomicrobiota</taxon>
        <taxon>Opitutia</taxon>
        <taxon>Puniceicoccales</taxon>
        <taxon>Coraliomargaritaceae</taxon>
        <taxon>Thalassobacterium</taxon>
    </lineage>
</organism>
<dbReference type="PANTHER" id="PTHR30146">
    <property type="entry name" value="LACI-RELATED TRANSCRIPTIONAL REPRESSOR"/>
    <property type="match status" value="1"/>
</dbReference>
<dbReference type="PROSITE" id="PS50932">
    <property type="entry name" value="HTH_LACI_2"/>
    <property type="match status" value="1"/>
</dbReference>
<evidence type="ECO:0000256" key="1">
    <source>
        <dbReference type="ARBA" id="ARBA00022491"/>
    </source>
</evidence>
<accession>A0ABU1AE02</accession>
<dbReference type="Pfam" id="PF00356">
    <property type="entry name" value="LacI"/>
    <property type="match status" value="1"/>
</dbReference>
<keyword evidence="1" id="KW-0678">Repressor</keyword>
<dbReference type="RefSeq" id="WP_308983488.1">
    <property type="nucleotide sequence ID" value="NZ_JARXIC010000001.1"/>
</dbReference>
<evidence type="ECO:0000313" key="7">
    <source>
        <dbReference type="Proteomes" id="UP001243717"/>
    </source>
</evidence>
<keyword evidence="2" id="KW-0805">Transcription regulation</keyword>
<dbReference type="InterPro" id="IPR000843">
    <property type="entry name" value="HTH_LacI"/>
</dbReference>
<dbReference type="EMBL" id="JARXIC010000001">
    <property type="protein sequence ID" value="MDQ8192980.1"/>
    <property type="molecule type" value="Genomic_DNA"/>
</dbReference>
<dbReference type="CDD" id="cd01392">
    <property type="entry name" value="HTH_LacI"/>
    <property type="match status" value="1"/>
</dbReference>
<keyword evidence="3 6" id="KW-0238">DNA-binding</keyword>
<dbReference type="InterPro" id="IPR046335">
    <property type="entry name" value="LacI/GalR-like_sensor"/>
</dbReference>
<evidence type="ECO:0000259" key="5">
    <source>
        <dbReference type="PROSITE" id="PS50932"/>
    </source>
</evidence>
<name>A0ABU1AE02_9BACT</name>
<evidence type="ECO:0000256" key="3">
    <source>
        <dbReference type="ARBA" id="ARBA00023125"/>
    </source>
</evidence>
<evidence type="ECO:0000313" key="6">
    <source>
        <dbReference type="EMBL" id="MDQ8192980.1"/>
    </source>
</evidence>
<dbReference type="Gene3D" id="1.10.260.40">
    <property type="entry name" value="lambda repressor-like DNA-binding domains"/>
    <property type="match status" value="1"/>
</dbReference>
<dbReference type="Gene3D" id="3.40.50.2300">
    <property type="match status" value="2"/>
</dbReference>
<feature type="domain" description="HTH lacI-type" evidence="5">
    <location>
        <begin position="5"/>
        <end position="59"/>
    </location>
</feature>
<dbReference type="Pfam" id="PF13377">
    <property type="entry name" value="Peripla_BP_3"/>
    <property type="match status" value="1"/>
</dbReference>
<dbReference type="InterPro" id="IPR028082">
    <property type="entry name" value="Peripla_BP_I"/>
</dbReference>